<reference evidence="1" key="1">
    <citation type="journal article" date="2015" name="Front. Microbiol.">
        <title>Combining genomic sequencing methods to explore viral diversity and reveal potential virus-host interactions.</title>
        <authorList>
            <person name="Chow C.E."/>
            <person name="Winget D.M."/>
            <person name="White R.A.III."/>
            <person name="Hallam S.J."/>
            <person name="Suttle C.A."/>
        </authorList>
    </citation>
    <scope>NUCLEOTIDE SEQUENCE</scope>
    <source>
        <strain evidence="1">Anoxic3_8</strain>
    </source>
</reference>
<accession>A0A0F7L3I4</accession>
<dbReference type="EMBL" id="KR029583">
    <property type="protein sequence ID" value="AKH46465.1"/>
    <property type="molecule type" value="Genomic_DNA"/>
</dbReference>
<proteinExistence type="predicted"/>
<reference evidence="1" key="2">
    <citation type="submission" date="2015-03" db="EMBL/GenBank/DDBJ databases">
        <authorList>
            <person name="Chow C.-E.T."/>
            <person name="Winget D.M."/>
            <person name="White R.A.III."/>
            <person name="Hallam S.J."/>
            <person name="Suttle C.A."/>
        </authorList>
    </citation>
    <scope>NUCLEOTIDE SEQUENCE</scope>
    <source>
        <strain evidence="1">Anoxic3_8</strain>
    </source>
</reference>
<sequence>MGKIKEQQSWYHVHERELDQMVSEVVIYNVSYLISALYNSDVQEVSDEDLSELMWKVDESFEEDGAEPTYIEALEHWIVEDWFAHDLKKRGEMVGEVLGMTVWGRTTSGQAISLDYVVQDILKDIVERRKANG</sequence>
<organism evidence="1">
    <name type="scientific">uncultured marine virus</name>
    <dbReference type="NCBI Taxonomy" id="186617"/>
    <lineage>
        <taxon>Viruses</taxon>
        <taxon>environmental samples</taxon>
    </lineage>
</organism>
<evidence type="ECO:0000313" key="1">
    <source>
        <dbReference type="EMBL" id="AKH46465.1"/>
    </source>
</evidence>
<protein>
    <submittedName>
        <fullName evidence="1">Uncharacterized protein</fullName>
    </submittedName>
</protein>
<name>A0A0F7L3I4_9VIRU</name>